<dbReference type="EMBL" id="BPLQ01000113">
    <property type="protein sequence ID" value="GIX67742.1"/>
    <property type="molecule type" value="Genomic_DNA"/>
</dbReference>
<reference evidence="1 2" key="1">
    <citation type="submission" date="2021-06" db="EMBL/GenBank/DDBJ databases">
        <title>Caerostris darwini draft genome.</title>
        <authorList>
            <person name="Kono N."/>
            <person name="Arakawa K."/>
        </authorList>
    </citation>
    <scope>NUCLEOTIDE SEQUENCE [LARGE SCALE GENOMIC DNA]</scope>
</reference>
<dbReference type="AlphaFoldDB" id="A0AAV4M6N2"/>
<evidence type="ECO:0000313" key="1">
    <source>
        <dbReference type="EMBL" id="GIX67742.1"/>
    </source>
</evidence>
<sequence>MCCLKSLPAGVLQKTMVLNSRKPFNNLYLGFAFLPKKVQTEQRNPIKHSWSSIDERGIRETRAVIPQTALRFKERLLSTLSSLVLIASRLL</sequence>
<name>A0AAV4M6N2_9ARAC</name>
<dbReference type="Proteomes" id="UP001054837">
    <property type="component" value="Unassembled WGS sequence"/>
</dbReference>
<organism evidence="1 2">
    <name type="scientific">Caerostris darwini</name>
    <dbReference type="NCBI Taxonomy" id="1538125"/>
    <lineage>
        <taxon>Eukaryota</taxon>
        <taxon>Metazoa</taxon>
        <taxon>Ecdysozoa</taxon>
        <taxon>Arthropoda</taxon>
        <taxon>Chelicerata</taxon>
        <taxon>Arachnida</taxon>
        <taxon>Araneae</taxon>
        <taxon>Araneomorphae</taxon>
        <taxon>Entelegynae</taxon>
        <taxon>Araneoidea</taxon>
        <taxon>Araneidae</taxon>
        <taxon>Caerostris</taxon>
    </lineage>
</organism>
<keyword evidence="2" id="KW-1185">Reference proteome</keyword>
<evidence type="ECO:0000313" key="2">
    <source>
        <dbReference type="Proteomes" id="UP001054837"/>
    </source>
</evidence>
<gene>
    <name evidence="1" type="ORF">CDAR_310531</name>
</gene>
<proteinExistence type="predicted"/>
<comment type="caution">
    <text evidence="1">The sequence shown here is derived from an EMBL/GenBank/DDBJ whole genome shotgun (WGS) entry which is preliminary data.</text>
</comment>
<protein>
    <submittedName>
        <fullName evidence="1">Uncharacterized protein</fullName>
    </submittedName>
</protein>
<accession>A0AAV4M6N2</accession>